<dbReference type="InterPro" id="IPR002716">
    <property type="entry name" value="PIN_dom"/>
</dbReference>
<evidence type="ECO:0000256" key="3">
    <source>
        <dbReference type="ARBA" id="ARBA00022801"/>
    </source>
</evidence>
<evidence type="ECO:0000313" key="7">
    <source>
        <dbReference type="Proteomes" id="UP000694287"/>
    </source>
</evidence>
<comment type="caution">
    <text evidence="6">The sequence shown here is derived from an EMBL/GenBank/DDBJ whole genome shotgun (WGS) entry which is preliminary data.</text>
</comment>
<evidence type="ECO:0000259" key="5">
    <source>
        <dbReference type="Pfam" id="PF01850"/>
    </source>
</evidence>
<dbReference type="Proteomes" id="UP000694287">
    <property type="component" value="Unassembled WGS sequence"/>
</dbReference>
<evidence type="ECO:0000256" key="1">
    <source>
        <dbReference type="ARBA" id="ARBA00022722"/>
    </source>
</evidence>
<organism evidence="6 7">
    <name type="scientific">Pseudonocardia abyssalis</name>
    <dbReference type="NCBI Taxonomy" id="2792008"/>
    <lineage>
        <taxon>Bacteria</taxon>
        <taxon>Bacillati</taxon>
        <taxon>Actinomycetota</taxon>
        <taxon>Actinomycetes</taxon>
        <taxon>Pseudonocardiales</taxon>
        <taxon>Pseudonocardiaceae</taxon>
        <taxon>Pseudonocardia</taxon>
    </lineage>
</organism>
<keyword evidence="1" id="KW-0540">Nuclease</keyword>
<dbReference type="Pfam" id="PF01850">
    <property type="entry name" value="PIN"/>
    <property type="match status" value="1"/>
</dbReference>
<keyword evidence="3" id="KW-0378">Hydrolase</keyword>
<keyword evidence="4" id="KW-0460">Magnesium</keyword>
<dbReference type="RefSeq" id="WP_218604169.1">
    <property type="nucleotide sequence ID" value="NZ_JADQDJ010000194.1"/>
</dbReference>
<reference evidence="6 7" key="1">
    <citation type="submission" date="2020-11" db="EMBL/GenBank/DDBJ databases">
        <title>Pseudonocardia abyssalis sp. nov. and Pseudonocardia oceani sp. nov., description and phylogenomic analysis of two novel actinomycetes isolated from the deep Southern Ocean.</title>
        <authorList>
            <person name="Parra J."/>
        </authorList>
    </citation>
    <scope>NUCLEOTIDE SEQUENCE [LARGE SCALE GENOMIC DNA]</scope>
    <source>
        <strain evidence="6 7">KRD-168</strain>
    </source>
</reference>
<protein>
    <submittedName>
        <fullName evidence="6">PIN domain-containing protein</fullName>
    </submittedName>
</protein>
<gene>
    <name evidence="6" type="ORF">I4I81_01330</name>
</gene>
<keyword evidence="7" id="KW-1185">Reference proteome</keyword>
<dbReference type="EMBL" id="JADQDK010000001">
    <property type="protein sequence ID" value="MBW0132899.1"/>
    <property type="molecule type" value="Genomic_DNA"/>
</dbReference>
<evidence type="ECO:0000256" key="4">
    <source>
        <dbReference type="ARBA" id="ARBA00022842"/>
    </source>
</evidence>
<accession>A0ABS6UM73</accession>
<evidence type="ECO:0000256" key="2">
    <source>
        <dbReference type="ARBA" id="ARBA00022723"/>
    </source>
</evidence>
<evidence type="ECO:0000313" key="6">
    <source>
        <dbReference type="EMBL" id="MBW0132899.1"/>
    </source>
</evidence>
<feature type="domain" description="PIN" evidence="5">
    <location>
        <begin position="8"/>
        <end position="123"/>
    </location>
</feature>
<name>A0ABS6UM73_9PSEU</name>
<sequence>MIVCGTGSIVAAALQSDDRYHECVELFTGLHLAGHTLLVPGTVVAEVGYMLARESGAEVEALFLTAVADGDFELVDLTTADLRRAAQLVRTYADMPLGTTDATVIAVAERLDVHEVATLDRRHVGVVRPSHVEAFRLLPA</sequence>
<keyword evidence="2" id="KW-0479">Metal-binding</keyword>
<proteinExistence type="predicted"/>